<comment type="caution">
    <text evidence="1">The sequence shown here is derived from an EMBL/GenBank/DDBJ whole genome shotgun (WGS) entry which is preliminary data.</text>
</comment>
<evidence type="ECO:0000313" key="2">
    <source>
        <dbReference type="Proteomes" id="UP001342631"/>
    </source>
</evidence>
<dbReference type="Proteomes" id="UP001342631">
    <property type="component" value="Unassembled WGS sequence"/>
</dbReference>
<organism evidence="1 2">
    <name type="scientific">Corallococcus caeni</name>
    <dbReference type="NCBI Taxonomy" id="3082388"/>
    <lineage>
        <taxon>Bacteria</taxon>
        <taxon>Pseudomonadati</taxon>
        <taxon>Myxococcota</taxon>
        <taxon>Myxococcia</taxon>
        <taxon>Myxococcales</taxon>
        <taxon>Cystobacterineae</taxon>
        <taxon>Myxococcaceae</taxon>
        <taxon>Corallococcus</taxon>
    </lineage>
</organism>
<gene>
    <name evidence="1" type="ORF">ASNO1_29490</name>
</gene>
<reference evidence="1 2" key="1">
    <citation type="journal article" date="2024" name="Arch. Microbiol.">
        <title>Corallococcus caeni sp. nov., a novel myxobacterium isolated from activated sludge.</title>
        <authorList>
            <person name="Tomita S."/>
            <person name="Nakai R."/>
            <person name="Kuroda K."/>
            <person name="Kurashita H."/>
            <person name="Hatamoto M."/>
            <person name="Yamaguchi T."/>
            <person name="Narihiro T."/>
        </authorList>
    </citation>
    <scope>NUCLEOTIDE SEQUENCE [LARGE SCALE GENOMIC DNA]</scope>
    <source>
        <strain evidence="1 2">NO1</strain>
    </source>
</reference>
<proteinExistence type="predicted"/>
<accession>A0ABQ6QS77</accession>
<name>A0ABQ6QS77_9BACT</name>
<keyword evidence="2" id="KW-1185">Reference proteome</keyword>
<evidence type="ECO:0000313" key="1">
    <source>
        <dbReference type="EMBL" id="GMU06696.1"/>
    </source>
</evidence>
<dbReference type="RefSeq" id="WP_338277548.1">
    <property type="nucleotide sequence ID" value="NZ_BTTX01000003.1"/>
</dbReference>
<sequence length="141" mass="15957">MKDLRAAVERMRADWADFMGFMAEGVIGAEVVTSPVYEAGPFHLQRFITGLSPAEENHMGEAILRGDGTVEYLKTYRLSAAQTRRAYLLKQLAQGGWSLERTAEQLKTTRDELIVRLRNAGFGYLLKEHVLKAAETRLTRR</sequence>
<protein>
    <submittedName>
        <fullName evidence="1">Uncharacterized protein</fullName>
    </submittedName>
</protein>
<dbReference type="EMBL" id="BTTX01000003">
    <property type="protein sequence ID" value="GMU06696.1"/>
    <property type="molecule type" value="Genomic_DNA"/>
</dbReference>